<feature type="binding site" description="axial binding residue" evidence="19">
    <location>
        <position position="183"/>
    </location>
    <ligand>
        <name>heme b</name>
        <dbReference type="ChEBI" id="CHEBI:60344"/>
        <label>b562</label>
    </ligand>
    <ligandPart>
        <name>Fe</name>
        <dbReference type="ChEBI" id="CHEBI:18248"/>
    </ligandPart>
</feature>
<dbReference type="PIRSF" id="PIRSF038885">
    <property type="entry name" value="COB"/>
    <property type="match status" value="1"/>
</dbReference>
<evidence type="ECO:0000256" key="9">
    <source>
        <dbReference type="ARBA" id="ARBA00022723"/>
    </source>
</evidence>
<dbReference type="GO" id="GO:0008121">
    <property type="term" value="F:quinol-cytochrome-c reductase activity"/>
    <property type="evidence" value="ECO:0007669"/>
    <property type="project" value="InterPro"/>
</dbReference>
<name>A0A075TC16_9SAUR</name>
<comment type="similarity">
    <text evidence="17 20">Belongs to the cytochrome b family.</text>
</comment>
<keyword evidence="15 20" id="KW-0496">Mitochondrion</keyword>
<dbReference type="FunFam" id="1.20.810.10:FF:000002">
    <property type="entry name" value="Cytochrome b"/>
    <property type="match status" value="1"/>
</dbReference>
<feature type="binding site" description="axial binding residue" evidence="19">
    <location>
        <position position="197"/>
    </location>
    <ligand>
        <name>heme b</name>
        <dbReference type="ChEBI" id="CHEBI:60344"/>
        <label>b566</label>
    </ligand>
    <ligandPart>
        <name>Fe</name>
        <dbReference type="ChEBI" id="CHEBI:18248"/>
    </ligandPart>
</feature>
<feature type="binding site" description="axial binding residue" evidence="19">
    <location>
        <position position="84"/>
    </location>
    <ligand>
        <name>heme b</name>
        <dbReference type="ChEBI" id="CHEBI:60344"/>
        <label>b562</label>
    </ligand>
    <ligandPart>
        <name>Fe</name>
        <dbReference type="ChEBI" id="CHEBI:18248"/>
    </ligandPart>
</feature>
<evidence type="ECO:0000256" key="6">
    <source>
        <dbReference type="ARBA" id="ARBA00022617"/>
    </source>
</evidence>
<keyword evidence="7 20" id="KW-0679">Respiratory chain</keyword>
<dbReference type="InterPro" id="IPR048260">
    <property type="entry name" value="Cytochrome_b_C_euk/bac"/>
</dbReference>
<evidence type="ECO:0000256" key="19">
    <source>
        <dbReference type="PIRSR" id="PIRSR038885-2"/>
    </source>
</evidence>
<feature type="transmembrane region" description="Helical" evidence="20">
    <location>
        <begin position="321"/>
        <end position="341"/>
    </location>
</feature>
<feature type="transmembrane region" description="Helical" evidence="20">
    <location>
        <begin position="230"/>
        <end position="251"/>
    </location>
</feature>
<dbReference type="GO" id="GO:0045275">
    <property type="term" value="C:respiratory chain complex III"/>
    <property type="evidence" value="ECO:0007669"/>
    <property type="project" value="InterPro"/>
</dbReference>
<organism evidence="23">
    <name type="scientific">Ctenotus sp. DLR-2014a</name>
    <dbReference type="NCBI Taxonomy" id="1470309"/>
    <lineage>
        <taxon>Eukaryota</taxon>
        <taxon>Metazoa</taxon>
        <taxon>Chordata</taxon>
        <taxon>Craniata</taxon>
        <taxon>Vertebrata</taxon>
        <taxon>Euteleostomi</taxon>
        <taxon>Lepidosauria</taxon>
        <taxon>Squamata</taxon>
        <taxon>Bifurcata</taxon>
        <taxon>Unidentata</taxon>
        <taxon>Scinciformata</taxon>
        <taxon>Scincidae</taxon>
        <taxon>Sphenomorphinae</taxon>
        <taxon>Ctenotus</taxon>
    </lineage>
</organism>
<accession>A0A075TC16</accession>
<feature type="domain" description="Cytochrome b/b6 C-terminal region profile" evidence="22">
    <location>
        <begin position="211"/>
        <end position="380"/>
    </location>
</feature>
<dbReference type="Gene3D" id="1.20.810.10">
    <property type="entry name" value="Cytochrome Bc1 Complex, Chain C"/>
    <property type="match status" value="1"/>
</dbReference>
<proteinExistence type="inferred from homology"/>
<comment type="cofactor">
    <cofactor evidence="20">
        <name>heme b</name>
        <dbReference type="ChEBI" id="CHEBI:60344"/>
    </cofactor>
    <text evidence="20">Binds 2 heme groups non-covalently.</text>
</comment>
<dbReference type="InterPro" id="IPR036150">
    <property type="entry name" value="Cyt_b/b6_C_sf"/>
</dbReference>
<evidence type="ECO:0000256" key="1">
    <source>
        <dbReference type="ARBA" id="ARBA00002566"/>
    </source>
</evidence>
<dbReference type="InterPro" id="IPR048259">
    <property type="entry name" value="Cytochrome_b_N_euk/bac"/>
</dbReference>
<dbReference type="PROSITE" id="PS51003">
    <property type="entry name" value="CYTB_CTER"/>
    <property type="match status" value="1"/>
</dbReference>
<dbReference type="EMBL" id="KJ505762">
    <property type="protein sequence ID" value="AIG53322.1"/>
    <property type="molecule type" value="Genomic_DNA"/>
</dbReference>
<feature type="transmembrane region" description="Helical" evidence="20">
    <location>
        <begin position="179"/>
        <end position="201"/>
    </location>
</feature>
<evidence type="ECO:0000256" key="2">
    <source>
        <dbReference type="ARBA" id="ARBA00004448"/>
    </source>
</evidence>
<feature type="transmembrane region" description="Helical" evidence="20">
    <location>
        <begin position="289"/>
        <end position="309"/>
    </location>
</feature>
<evidence type="ECO:0000256" key="5">
    <source>
        <dbReference type="ARBA" id="ARBA00022448"/>
    </source>
</evidence>
<feature type="transmembrane region" description="Helical" evidence="20">
    <location>
        <begin position="347"/>
        <end position="371"/>
    </location>
</feature>
<dbReference type="GO" id="GO:0006122">
    <property type="term" value="P:mitochondrial electron transport, ubiquinol to cytochrome c"/>
    <property type="evidence" value="ECO:0007669"/>
    <property type="project" value="TreeGrafter"/>
</dbReference>
<keyword evidence="5 20" id="KW-0813">Transport</keyword>
<feature type="transmembrane region" description="Helical" evidence="20">
    <location>
        <begin position="146"/>
        <end position="167"/>
    </location>
</feature>
<feature type="binding site" evidence="18">
    <location>
        <position position="202"/>
    </location>
    <ligand>
        <name>a ubiquinone</name>
        <dbReference type="ChEBI" id="CHEBI:16389"/>
    </ligand>
</feature>
<keyword evidence="16 20" id="KW-0472">Membrane</keyword>
<comment type="function">
    <text evidence="1 20">Component of the ubiquinol-cytochrome c reductase complex (complex III or cytochrome b-c1 complex) that is part of the mitochondrial respiratory chain. The b-c1 complex mediates electron transfer from ubiquinol to cytochrome c. Contributes to the generation of a proton gradient across the mitochondrial membrane that is then used for ATP synthesis.</text>
</comment>
<feature type="transmembrane region" description="Helical" evidence="20">
    <location>
        <begin position="114"/>
        <end position="134"/>
    </location>
</feature>
<evidence type="ECO:0000256" key="16">
    <source>
        <dbReference type="ARBA" id="ARBA00023136"/>
    </source>
</evidence>
<dbReference type="PANTHER" id="PTHR19271:SF16">
    <property type="entry name" value="CYTOCHROME B"/>
    <property type="match status" value="1"/>
</dbReference>
<dbReference type="InterPro" id="IPR027387">
    <property type="entry name" value="Cytb/b6-like_sf"/>
</dbReference>
<evidence type="ECO:0000256" key="12">
    <source>
        <dbReference type="ARBA" id="ARBA00022989"/>
    </source>
</evidence>
<evidence type="ECO:0000259" key="22">
    <source>
        <dbReference type="PROSITE" id="PS51003"/>
    </source>
</evidence>
<evidence type="ECO:0000313" key="23">
    <source>
        <dbReference type="EMBL" id="AIG53322.1"/>
    </source>
</evidence>
<dbReference type="Pfam" id="PF00032">
    <property type="entry name" value="Cytochrom_B_C"/>
    <property type="match status" value="1"/>
</dbReference>
<reference evidence="23" key="1">
    <citation type="journal article" date="2014" name="Mol. Phylogenet. Evol.">
        <title>Phylogenetic disassembly of species boundaries in a widespread group of Australian skinks (Scincidae: Ctenotus).</title>
        <authorList>
            <person name="Rabosky D.L."/>
            <person name="Hutchinson M.N."/>
            <person name="Donnellan S.C."/>
            <person name="Talaba A.L."/>
            <person name="Lovette I.J."/>
        </authorList>
    </citation>
    <scope>NUCLEOTIDE SEQUENCE</scope>
    <source>
        <strain evidence="23">SAXAW153906</strain>
    </source>
</reference>
<keyword evidence="12 20" id="KW-1133">Transmembrane helix</keyword>
<evidence type="ECO:0000256" key="7">
    <source>
        <dbReference type="ARBA" id="ARBA00022660"/>
    </source>
</evidence>
<comment type="subunit">
    <text evidence="3">The cytochrome bc1 complex contains 3 respiratory subunits (MT-CYB, CYC1 and UQCRFS1), 2 core proteins (UQCRC1 and UQCRC2) and probably 6 low-molecular weight proteins.</text>
</comment>
<dbReference type="SUPFAM" id="SSF81342">
    <property type="entry name" value="Transmembrane di-heme cytochromes"/>
    <property type="match status" value="1"/>
</dbReference>
<feature type="transmembrane region" description="Helical" evidence="20">
    <location>
        <begin position="31"/>
        <end position="57"/>
    </location>
</feature>
<sequence>MTHNMRKTHPILKIVNNSFIDLPSPSNISAWWNFGSLLGLCLIIQVLTGLFLAMHYTADISSAFSSVAHICRDVQYGWLIRNLHANGASMFFICLYLHIGRGLYYGSYMFKETWNIGVVLLLLVMATAFVGYVLPWGQMSFWGATVITNLLSAIPYVGTSLVEWIWGGFSVDNATLTRFFTFHFLLPFAIMGASILHLLFLHETGSNNPTGLSSNTDKIPFHPYFSYKDLLGATLLLMALMLLALFSPNLLGDPENFTPANPLVTPPHIKPEWYFLFAYAILRSIPNKLGGVLALLFSILILMFVPALHTSKQRGNAFRPFSQALFWALVSNIIILTWIGGQPVEDPFIIIGQIASTTYFIIFLILMPAVAKMENSLMKW</sequence>
<dbReference type="InterPro" id="IPR030689">
    <property type="entry name" value="Cytochrome_b"/>
</dbReference>
<dbReference type="GO" id="GO:0046872">
    <property type="term" value="F:metal ion binding"/>
    <property type="evidence" value="ECO:0007669"/>
    <property type="project" value="UniProtKB-UniRule"/>
</dbReference>
<comment type="subcellular location">
    <subcellularLocation>
        <location evidence="2">Mitochondrion inner membrane</location>
        <topology evidence="2">Multi-pass membrane protein</topology>
    </subcellularLocation>
</comment>
<gene>
    <name evidence="23" type="primary">cytb</name>
</gene>
<feature type="domain" description="Cytochrome b/b6 N-terminal region profile" evidence="21">
    <location>
        <begin position="1"/>
        <end position="210"/>
    </location>
</feature>
<dbReference type="PROSITE" id="PS51002">
    <property type="entry name" value="CYTB_NTER"/>
    <property type="match status" value="1"/>
</dbReference>
<dbReference type="Pfam" id="PF00033">
    <property type="entry name" value="Cytochrome_B"/>
    <property type="match status" value="1"/>
</dbReference>
<dbReference type="CDD" id="cd00284">
    <property type="entry name" value="Cytochrome_b_N"/>
    <property type="match status" value="1"/>
</dbReference>
<geneLocation type="mitochondrion" evidence="23"/>
<dbReference type="InterPro" id="IPR016174">
    <property type="entry name" value="Di-haem_cyt_TM"/>
</dbReference>
<evidence type="ECO:0000256" key="18">
    <source>
        <dbReference type="PIRSR" id="PIRSR038885-1"/>
    </source>
</evidence>
<evidence type="ECO:0000256" key="3">
    <source>
        <dbReference type="ARBA" id="ARBA00011660"/>
    </source>
</evidence>
<dbReference type="CDD" id="cd00290">
    <property type="entry name" value="cytochrome_b_C"/>
    <property type="match status" value="1"/>
</dbReference>
<evidence type="ECO:0000256" key="10">
    <source>
        <dbReference type="ARBA" id="ARBA00022792"/>
    </source>
</evidence>
<protein>
    <recommendedName>
        <fullName evidence="4 20">Cytochrome b</fullName>
    </recommendedName>
</protein>
<evidence type="ECO:0000256" key="8">
    <source>
        <dbReference type="ARBA" id="ARBA00022692"/>
    </source>
</evidence>
<dbReference type="PANTHER" id="PTHR19271">
    <property type="entry name" value="CYTOCHROME B"/>
    <property type="match status" value="1"/>
</dbReference>
<evidence type="ECO:0000256" key="13">
    <source>
        <dbReference type="ARBA" id="ARBA00023004"/>
    </source>
</evidence>
<dbReference type="SUPFAM" id="SSF81648">
    <property type="entry name" value="a domain/subunit of cytochrome bc1 complex (Ubiquinol-cytochrome c reductase)"/>
    <property type="match status" value="1"/>
</dbReference>
<evidence type="ECO:0000256" key="20">
    <source>
        <dbReference type="RuleBase" id="RU362117"/>
    </source>
</evidence>
<dbReference type="InterPro" id="IPR005798">
    <property type="entry name" value="Cyt_b/b6_C"/>
</dbReference>
<feature type="binding site" description="axial binding residue" evidence="19">
    <location>
        <position position="98"/>
    </location>
    <ligand>
        <name>heme b</name>
        <dbReference type="ChEBI" id="CHEBI:60344"/>
        <label>b566</label>
    </ligand>
    <ligandPart>
        <name>Fe</name>
        <dbReference type="ChEBI" id="CHEBI:18248"/>
    </ligandPart>
</feature>
<evidence type="ECO:0000256" key="11">
    <source>
        <dbReference type="ARBA" id="ARBA00022982"/>
    </source>
</evidence>
<evidence type="ECO:0000256" key="15">
    <source>
        <dbReference type="ARBA" id="ARBA00023128"/>
    </source>
</evidence>
<keyword evidence="11 20" id="KW-0249">Electron transport</keyword>
<dbReference type="GO" id="GO:0005743">
    <property type="term" value="C:mitochondrial inner membrane"/>
    <property type="evidence" value="ECO:0007669"/>
    <property type="project" value="UniProtKB-SubCell"/>
</dbReference>
<dbReference type="InterPro" id="IPR005797">
    <property type="entry name" value="Cyt_b/b6_N"/>
</dbReference>
<keyword evidence="6 19" id="KW-0349">Heme</keyword>
<keyword evidence="13 19" id="KW-0408">Iron</keyword>
<comment type="cofactor">
    <cofactor evidence="19">
        <name>heme</name>
        <dbReference type="ChEBI" id="CHEBI:30413"/>
    </cofactor>
    <text evidence="19">Binds 2 heme groups non-covalently.</text>
</comment>
<keyword evidence="9 19" id="KW-0479">Metal-binding</keyword>
<keyword evidence="8 20" id="KW-0812">Transmembrane</keyword>
<keyword evidence="14" id="KW-0830">Ubiquinone</keyword>
<dbReference type="GO" id="GO:0016491">
    <property type="term" value="F:oxidoreductase activity"/>
    <property type="evidence" value="ECO:0007669"/>
    <property type="project" value="UniProtKB-UniRule"/>
</dbReference>
<evidence type="ECO:0000256" key="4">
    <source>
        <dbReference type="ARBA" id="ARBA00013531"/>
    </source>
</evidence>
<evidence type="ECO:0000259" key="21">
    <source>
        <dbReference type="PROSITE" id="PS51002"/>
    </source>
</evidence>
<evidence type="ECO:0000256" key="14">
    <source>
        <dbReference type="ARBA" id="ARBA00023075"/>
    </source>
</evidence>
<feature type="transmembrane region" description="Helical" evidence="20">
    <location>
        <begin position="78"/>
        <end position="99"/>
    </location>
</feature>
<evidence type="ECO:0000256" key="17">
    <source>
        <dbReference type="ARBA" id="ARBA00061233"/>
    </source>
</evidence>
<dbReference type="AlphaFoldDB" id="A0A075TC16"/>
<keyword evidence="10" id="KW-0999">Mitochondrion inner membrane</keyword>